<feature type="binding site" description="axial binding residue" evidence="8">
    <location>
        <position position="473"/>
    </location>
    <ligand>
        <name>heme</name>
        <dbReference type="ChEBI" id="CHEBI:30413"/>
    </ligand>
    <ligandPart>
        <name>Fe</name>
        <dbReference type="ChEBI" id="CHEBI:18248"/>
    </ligandPart>
</feature>
<reference evidence="10" key="2">
    <citation type="journal article" date="2007" name="Science">
        <title>Genome sequence of Aedes aegypti, a major arbovirus vector.</title>
        <authorList>
            <person name="Nene V."/>
            <person name="Wortman J.R."/>
            <person name="Lawson D."/>
            <person name="Haas B."/>
            <person name="Kodira C."/>
            <person name="Tu Z.J."/>
            <person name="Loftus B."/>
            <person name="Xi Z."/>
            <person name="Megy K."/>
            <person name="Grabherr M."/>
            <person name="Ren Q."/>
            <person name="Zdobnov E.M."/>
            <person name="Lobo N.F."/>
            <person name="Campbell K.S."/>
            <person name="Brown S.E."/>
            <person name="Bonaldo M.F."/>
            <person name="Zhu J."/>
            <person name="Sinkins S.P."/>
            <person name="Hogenkamp D.G."/>
            <person name="Amedeo P."/>
            <person name="Arensburger P."/>
            <person name="Atkinson P.W."/>
            <person name="Bidwell S."/>
            <person name="Biedler J."/>
            <person name="Birney E."/>
            <person name="Bruggner R.V."/>
            <person name="Costas J."/>
            <person name="Coy M.R."/>
            <person name="Crabtree J."/>
            <person name="Crawford M."/>
            <person name="Debruyn B."/>
            <person name="Decaprio D."/>
            <person name="Eiglmeier K."/>
            <person name="Eisenstadt E."/>
            <person name="El-Dorry H."/>
            <person name="Gelbart W.M."/>
            <person name="Gomes S.L."/>
            <person name="Hammond M."/>
            <person name="Hannick L.I."/>
            <person name="Hogan J.R."/>
            <person name="Holmes M.H."/>
            <person name="Jaffe D."/>
            <person name="Johnston J.S."/>
            <person name="Kennedy R.C."/>
            <person name="Koo H."/>
            <person name="Kravitz S."/>
            <person name="Kriventseva E.V."/>
            <person name="Kulp D."/>
            <person name="Labutti K."/>
            <person name="Lee E."/>
            <person name="Li S."/>
            <person name="Lovin D.D."/>
            <person name="Mao C."/>
            <person name="Mauceli E."/>
            <person name="Menck C.F."/>
            <person name="Miller J.R."/>
            <person name="Montgomery P."/>
            <person name="Mori A."/>
            <person name="Nascimento A.L."/>
            <person name="Naveira H.F."/>
            <person name="Nusbaum C."/>
            <person name="O'leary S."/>
            <person name="Orvis J."/>
            <person name="Pertea M."/>
            <person name="Quesneville H."/>
            <person name="Reidenbach K.R."/>
            <person name="Rogers Y.H."/>
            <person name="Roth C.W."/>
            <person name="Schneider J.R."/>
            <person name="Schatz M."/>
            <person name="Shumway M."/>
            <person name="Stanke M."/>
            <person name="Stinson E.O."/>
            <person name="Tubio J.M."/>
            <person name="Vanzee J.P."/>
            <person name="Verjovski-Almeida S."/>
            <person name="Werner D."/>
            <person name="White O."/>
            <person name="Wyder S."/>
            <person name="Zeng Q."/>
            <person name="Zhao Q."/>
            <person name="Zhao Y."/>
            <person name="Hill C.A."/>
            <person name="Raikhel A.S."/>
            <person name="Soares M.B."/>
            <person name="Knudson D.L."/>
            <person name="Lee N.H."/>
            <person name="Galagan J."/>
            <person name="Salzberg S.L."/>
            <person name="Paulsen I.T."/>
            <person name="Dimopoulos G."/>
            <person name="Collins F.H."/>
            <person name="Birren B."/>
            <person name="Fraser-Liggett C.M."/>
            <person name="Severson D.W."/>
        </authorList>
    </citation>
    <scope>NUCLEOTIDE SEQUENCE [LARGE SCALE GENOMIC DNA]</scope>
    <source>
        <strain evidence="10">Liverpool</strain>
    </source>
</reference>
<dbReference type="GO" id="GO:0004497">
    <property type="term" value="F:monooxygenase activity"/>
    <property type="evidence" value="ECO:0007669"/>
    <property type="project" value="UniProtKB-KW"/>
</dbReference>
<dbReference type="PANTHER" id="PTHR24279:SF120">
    <property type="entry name" value="CYTOCHROME P450"/>
    <property type="match status" value="1"/>
</dbReference>
<keyword evidence="7 9" id="KW-0503">Monooxygenase</keyword>
<dbReference type="PROSITE" id="PS00086">
    <property type="entry name" value="CYTOCHROME_P450"/>
    <property type="match status" value="1"/>
</dbReference>
<dbReference type="Pfam" id="PF00067">
    <property type="entry name" value="p450"/>
    <property type="match status" value="1"/>
</dbReference>
<organism evidence="10 11">
    <name type="scientific">Aedes aegypti</name>
    <name type="common">Yellowfever mosquito</name>
    <name type="synonym">Culex aegypti</name>
    <dbReference type="NCBI Taxonomy" id="7159"/>
    <lineage>
        <taxon>Eukaryota</taxon>
        <taxon>Metazoa</taxon>
        <taxon>Ecdysozoa</taxon>
        <taxon>Arthropoda</taxon>
        <taxon>Hexapoda</taxon>
        <taxon>Insecta</taxon>
        <taxon>Pterygota</taxon>
        <taxon>Neoptera</taxon>
        <taxon>Endopterygota</taxon>
        <taxon>Diptera</taxon>
        <taxon>Nematocera</taxon>
        <taxon>Culicoidea</taxon>
        <taxon>Culicidae</taxon>
        <taxon>Culicinae</taxon>
        <taxon>Aedini</taxon>
        <taxon>Aedes</taxon>
        <taxon>Stegomyia</taxon>
    </lineage>
</organism>
<reference evidence="10" key="3">
    <citation type="submission" date="2012-09" db="EMBL/GenBank/DDBJ databases">
        <authorList>
            <consortium name="VectorBase"/>
        </authorList>
    </citation>
    <scope>NUCLEOTIDE SEQUENCE</scope>
    <source>
        <strain evidence="10">Liverpool</strain>
    </source>
</reference>
<sequence length="526" mass="60567">MQLKSVSRVFTFNSNCFNRTFSIVPTRNYGVQTAPASEGSDPEWDNAKPYESIPRMTLMESVKNFFPGGRYHNVSITEMHRLFQEDYGDLIRFPGILGRKDTVMTYRPDDFEKLFRTEGTWPNRRGLDTFVHYRKNVRPDVFKGVGGLVTEQGESWQKFRTIVNPVLLQPKTVRLYVDKLDEVTREFMNIMLKIRDNKNEMPADFNQWLNRWALEVTGVISVDSRLGVLDAEESEEAKRIVKLTKELFELVYQLDIRPSIWMYYKTSKYHRLMKVFDELTAIAMAKVDEAVVRLEKNPTTNTDAQSVLEKLLKIDRDVAIIMSFDMVLAGIDTTTSAIIGILYCLANHPEKQAKLREELRGILPTKNSSLTPDNMLNLPYLRACIKEGMRLFPPIGGNIRAAGKDIVLQGYRIPKGTDVAMGSMVAQQSDRFVPRAKEFLPERWLKTKEPGCPHAKDAHPFVYLPFGNGPRTCVGRRLAMMEMEILIARITRLFEYRWNYGDLNIQTTLVNTPVNDLKFQMMEVDS</sequence>
<keyword evidence="6 8" id="KW-0408">Iron</keyword>
<evidence type="ECO:0000256" key="7">
    <source>
        <dbReference type="ARBA" id="ARBA00023033"/>
    </source>
</evidence>
<dbReference type="InterPro" id="IPR036396">
    <property type="entry name" value="Cyt_P450_sf"/>
</dbReference>
<dbReference type="Proteomes" id="UP000682892">
    <property type="component" value="Unassembled WGS sequence"/>
</dbReference>
<dbReference type="InterPro" id="IPR002401">
    <property type="entry name" value="Cyt_P450_E_grp-I"/>
</dbReference>
<name>A0A1S4F0H5_AEDAE</name>
<dbReference type="GO" id="GO:0016705">
    <property type="term" value="F:oxidoreductase activity, acting on paired donors, with incorporation or reduction of molecular oxygen"/>
    <property type="evidence" value="ECO:0007669"/>
    <property type="project" value="InterPro"/>
</dbReference>
<keyword evidence="5 9" id="KW-0560">Oxidoreductase</keyword>
<dbReference type="PANTHER" id="PTHR24279">
    <property type="entry name" value="CYTOCHROME P450"/>
    <property type="match status" value="1"/>
</dbReference>
<gene>
    <name evidence="10" type="ORF">AaeL_AAEL001960</name>
</gene>
<dbReference type="GO" id="GO:0020037">
    <property type="term" value="F:heme binding"/>
    <property type="evidence" value="ECO:0007669"/>
    <property type="project" value="InterPro"/>
</dbReference>
<keyword evidence="3 8" id="KW-0349">Heme</keyword>
<evidence type="ECO:0000313" key="11">
    <source>
        <dbReference type="Proteomes" id="UP000682892"/>
    </source>
</evidence>
<comment type="cofactor">
    <cofactor evidence="1 8">
        <name>heme</name>
        <dbReference type="ChEBI" id="CHEBI:30413"/>
    </cofactor>
</comment>
<reference evidence="10" key="1">
    <citation type="submission" date="2005-10" db="EMBL/GenBank/DDBJ databases">
        <authorList>
            <person name="Loftus B.J."/>
            <person name="Nene V.M."/>
            <person name="Hannick L.I."/>
            <person name="Bidwell S."/>
            <person name="Haas B."/>
            <person name="Amedeo P."/>
            <person name="Orvis J."/>
            <person name="Wortman J.R."/>
            <person name="White O.R."/>
            <person name="Salzberg S."/>
            <person name="Shumway M."/>
            <person name="Koo H."/>
            <person name="Zhao Y."/>
            <person name="Holmes M."/>
            <person name="Miller J."/>
            <person name="Schatz M."/>
            <person name="Pop M."/>
            <person name="Pai G."/>
            <person name="Utterback T."/>
            <person name="Rogers Y.-H."/>
            <person name="Kravitz S."/>
            <person name="Fraser C.M."/>
        </authorList>
    </citation>
    <scope>NUCLEOTIDE SEQUENCE</scope>
    <source>
        <strain evidence="10">Liverpool</strain>
    </source>
</reference>
<evidence type="ECO:0000256" key="6">
    <source>
        <dbReference type="ARBA" id="ARBA00023004"/>
    </source>
</evidence>
<dbReference type="CDD" id="cd11054">
    <property type="entry name" value="CYP24A1-like"/>
    <property type="match status" value="1"/>
</dbReference>
<dbReference type="OrthoDB" id="3945418at2759"/>
<evidence type="ECO:0000256" key="9">
    <source>
        <dbReference type="RuleBase" id="RU000461"/>
    </source>
</evidence>
<evidence type="ECO:0000256" key="4">
    <source>
        <dbReference type="ARBA" id="ARBA00022723"/>
    </source>
</evidence>
<comment type="similarity">
    <text evidence="2 9">Belongs to the cytochrome P450 family.</text>
</comment>
<evidence type="ECO:0000256" key="1">
    <source>
        <dbReference type="ARBA" id="ARBA00001971"/>
    </source>
</evidence>
<evidence type="ECO:0000256" key="2">
    <source>
        <dbReference type="ARBA" id="ARBA00010617"/>
    </source>
</evidence>
<dbReference type="KEGG" id="aag:5573117"/>
<keyword evidence="4 8" id="KW-0479">Metal-binding</keyword>
<dbReference type="OMA" id="ISAWTLE"/>
<dbReference type="SUPFAM" id="SSF48264">
    <property type="entry name" value="Cytochrome P450"/>
    <property type="match status" value="1"/>
</dbReference>
<evidence type="ECO:0000256" key="3">
    <source>
        <dbReference type="ARBA" id="ARBA00022617"/>
    </source>
</evidence>
<dbReference type="InterPro" id="IPR050479">
    <property type="entry name" value="CYP11_CYP27_families"/>
</dbReference>
<dbReference type="Gene3D" id="1.10.630.10">
    <property type="entry name" value="Cytochrome P450"/>
    <property type="match status" value="1"/>
</dbReference>
<accession>A0A1S4F0H5</accession>
<evidence type="ECO:0000313" key="10">
    <source>
        <dbReference type="EMBL" id="EAT46804.1"/>
    </source>
</evidence>
<evidence type="ECO:0000256" key="5">
    <source>
        <dbReference type="ARBA" id="ARBA00023002"/>
    </source>
</evidence>
<dbReference type="GO" id="GO:0005506">
    <property type="term" value="F:iron ion binding"/>
    <property type="evidence" value="ECO:0007669"/>
    <property type="project" value="InterPro"/>
</dbReference>
<dbReference type="EMBL" id="CH477232">
    <property type="protein sequence ID" value="EAT46804.1"/>
    <property type="molecule type" value="Genomic_DNA"/>
</dbReference>
<dbReference type="FunFam" id="1.10.630.10:FF:000006">
    <property type="entry name" value="Cytochrome P450 302a1, mitochondrial"/>
    <property type="match status" value="1"/>
</dbReference>
<dbReference type="AlphaFoldDB" id="A0A1S4F0H5"/>
<dbReference type="PRINTS" id="PR00385">
    <property type="entry name" value="P450"/>
</dbReference>
<proteinExistence type="inferred from homology"/>
<evidence type="ECO:0000256" key="8">
    <source>
        <dbReference type="PIRSR" id="PIRSR602401-1"/>
    </source>
</evidence>
<dbReference type="InterPro" id="IPR017972">
    <property type="entry name" value="Cyt_P450_CS"/>
</dbReference>
<protein>
    <submittedName>
        <fullName evidence="10">AAEL001960-PA</fullName>
    </submittedName>
</protein>
<dbReference type="InterPro" id="IPR001128">
    <property type="entry name" value="Cyt_P450"/>
</dbReference>
<dbReference type="PRINTS" id="PR00463">
    <property type="entry name" value="EP450I"/>
</dbReference>